<evidence type="ECO:0000256" key="1">
    <source>
        <dbReference type="ARBA" id="ARBA00004275"/>
    </source>
</evidence>
<dbReference type="InterPro" id="IPR006094">
    <property type="entry name" value="Oxid_FAD_bind_N"/>
</dbReference>
<keyword evidence="7 9" id="KW-0274">FAD</keyword>
<dbReference type="EC" id="2.5.1.26" evidence="5 9"/>
<keyword evidence="9" id="KW-0808">Transferase</keyword>
<dbReference type="Gene3D" id="3.30.43.10">
    <property type="entry name" value="Uridine Diphospho-n-acetylenolpyruvylglucosamine Reductase, domain 2"/>
    <property type="match status" value="1"/>
</dbReference>
<evidence type="ECO:0000256" key="8">
    <source>
        <dbReference type="ARBA" id="ARBA00023140"/>
    </source>
</evidence>
<dbReference type="Gene3D" id="1.10.45.10">
    <property type="entry name" value="Vanillyl-alcohol Oxidase, Chain A, domain 4"/>
    <property type="match status" value="1"/>
</dbReference>
<keyword evidence="6 9" id="KW-0285">Flavoprotein</keyword>
<comment type="cofactor">
    <cofactor evidence="9">
        <name>FAD</name>
        <dbReference type="ChEBI" id="CHEBI:57692"/>
    </cofactor>
</comment>
<evidence type="ECO:0000313" key="13">
    <source>
        <dbReference type="Proteomes" id="UP001153292"/>
    </source>
</evidence>
<comment type="pathway">
    <text evidence="2 9">Glycerolipid metabolism; ether lipid biosynthesis.</text>
</comment>
<comment type="subcellular location">
    <subcellularLocation>
        <location evidence="1 9">Peroxisome</location>
    </subcellularLocation>
</comment>
<feature type="chain" id="PRO_5047395711" description="Alkylglycerone-phosphate synthase" evidence="10">
    <location>
        <begin position="20"/>
        <end position="687"/>
    </location>
</feature>
<keyword evidence="9" id="KW-0443">Lipid metabolism</keyword>
<evidence type="ECO:0000256" key="6">
    <source>
        <dbReference type="ARBA" id="ARBA00022630"/>
    </source>
</evidence>
<evidence type="ECO:0000256" key="7">
    <source>
        <dbReference type="ARBA" id="ARBA00022827"/>
    </source>
</evidence>
<comment type="similarity">
    <text evidence="3 9">Belongs to the FAD-binding oxidoreductase/transferase type 4 family.</text>
</comment>
<evidence type="ECO:0000256" key="4">
    <source>
        <dbReference type="ARBA" id="ARBA00011738"/>
    </source>
</evidence>
<dbReference type="InterPro" id="IPR025650">
    <property type="entry name" value="Alkyl-DHAP_Synthase"/>
</dbReference>
<dbReference type="InterPro" id="IPR016164">
    <property type="entry name" value="FAD-linked_Oxase-like_C"/>
</dbReference>
<dbReference type="SUPFAM" id="SSF55103">
    <property type="entry name" value="FAD-linked oxidases, C-terminal domain"/>
    <property type="match status" value="1"/>
</dbReference>
<dbReference type="InterPro" id="IPR016167">
    <property type="entry name" value="FAD-bd_PCMH_sub1"/>
</dbReference>
<dbReference type="InterPro" id="IPR016169">
    <property type="entry name" value="FAD-bd_PCMH_sub2"/>
</dbReference>
<comment type="function">
    <text evidence="9">Catalyzes the exchange of an acyl for a long-chain alkyl group and the formation of the ether bond in the biosynthesis of ether phospholipids.</text>
</comment>
<sequence>MALLASVRTVLPMLSVIRCAVTCAIYKNRTNLFRPKSIIGHILPWCRVNMSATLNSGSVMPRDAKNNGVPSGNGVNKILSDKKSENVISVRARNVIKVKSVIPRKRQDLLKWYGWGYKDSMFKLQGDTAYFTGNRYAIGGKPLPHLQKWAIDNFNIDTSKPPKVPELPKSYPESRMPRNIREELEKIAPVSVEGMDRFIRAHGQTLKDISLLRHNKFPRIPDAVIWPETHEQVVEIVECASRHRFVIIPFGGGTSVSGAVTCPSNERRPILVLDTSEMNSILWLDKEQLLARVQAGIIGQDLEREMRSRGYTVGHEPDSYEFSTLGGWVATRASGMKKNTYGNIEDLLVQTKVVTPRGVMEKGCRVPRVSCGPDWDHVLLGSEGCLAIVTEVTIKIRPVPAVTRYGSLVFPDWESGFHFEREVARRRMQPSSIRLMDNEQFRFGQALKTESSWGGVLLDGLKRAYITRIKGFDPTKLCVVTLLMEGEADQVASSYAGLRQIAAQYGGIPAGAENGERGYTLTFVIAYLRDVAMEYDVVAESFETSVPWDRTLALCANVKTRVREECQRRNITHYLISCRLTQTYDAGCCIYFYFAHNTSQCCDPVATYEEIEEAARDEIIASGGSISHHHGVGKLRKKWYTDTVSEPGRLLLLAAKKALDPDNIFALGNMAFEEGNATENLSIKSKL</sequence>
<dbReference type="InterPro" id="IPR016171">
    <property type="entry name" value="Vanillyl_alc_oxidase_C-sub2"/>
</dbReference>
<evidence type="ECO:0000256" key="9">
    <source>
        <dbReference type="RuleBase" id="RU363113"/>
    </source>
</evidence>
<keyword evidence="10" id="KW-0732">Signal</keyword>
<dbReference type="Pfam" id="PF01565">
    <property type="entry name" value="FAD_binding_4"/>
    <property type="match status" value="1"/>
</dbReference>
<keyword evidence="8 9" id="KW-0576">Peroxisome</keyword>
<organism evidence="12 13">
    <name type="scientific">Chilo suppressalis</name>
    <name type="common">Asiatic rice borer moth</name>
    <dbReference type="NCBI Taxonomy" id="168631"/>
    <lineage>
        <taxon>Eukaryota</taxon>
        <taxon>Metazoa</taxon>
        <taxon>Ecdysozoa</taxon>
        <taxon>Arthropoda</taxon>
        <taxon>Hexapoda</taxon>
        <taxon>Insecta</taxon>
        <taxon>Pterygota</taxon>
        <taxon>Neoptera</taxon>
        <taxon>Endopterygota</taxon>
        <taxon>Lepidoptera</taxon>
        <taxon>Glossata</taxon>
        <taxon>Ditrysia</taxon>
        <taxon>Pyraloidea</taxon>
        <taxon>Crambidae</taxon>
        <taxon>Crambinae</taxon>
        <taxon>Chilo</taxon>
    </lineage>
</organism>
<comment type="catalytic activity">
    <reaction evidence="9">
        <text>a long chain fatty alcohol + a 1-acylglycerone 3-phosphate = a 1-O-alkylglycerone 3-phosphate + a long-chain fatty acid + H(+)</text>
        <dbReference type="Rhea" id="RHEA:36171"/>
        <dbReference type="ChEBI" id="CHEBI:15378"/>
        <dbReference type="ChEBI" id="CHEBI:17135"/>
        <dbReference type="ChEBI" id="CHEBI:57534"/>
        <dbReference type="ChEBI" id="CHEBI:57560"/>
        <dbReference type="ChEBI" id="CHEBI:73315"/>
        <dbReference type="EC" id="2.5.1.26"/>
    </reaction>
</comment>
<proteinExistence type="inferred from homology"/>
<dbReference type="EMBL" id="OU963903">
    <property type="protein sequence ID" value="CAH0397701.1"/>
    <property type="molecule type" value="Genomic_DNA"/>
</dbReference>
<evidence type="ECO:0000256" key="3">
    <source>
        <dbReference type="ARBA" id="ARBA00008000"/>
    </source>
</evidence>
<evidence type="ECO:0000256" key="10">
    <source>
        <dbReference type="SAM" id="SignalP"/>
    </source>
</evidence>
<evidence type="ECO:0000313" key="12">
    <source>
        <dbReference type="EMBL" id="CAH0397701.1"/>
    </source>
</evidence>
<keyword evidence="13" id="KW-1185">Reference proteome</keyword>
<name>A0ABN8AX06_CHISP</name>
<protein>
    <recommendedName>
        <fullName evidence="5 9">Alkylglycerone-phosphate synthase</fullName>
        <shortName evidence="9">Alkyl-DHAP synthase</shortName>
        <ecNumber evidence="5 9">2.5.1.26</ecNumber>
    </recommendedName>
</protein>
<dbReference type="PANTHER" id="PTHR46568">
    <property type="entry name" value="ALKYLDIHYDROXYACETONEPHOSPHATE SYNTHASE, PEROXISOMAL"/>
    <property type="match status" value="1"/>
</dbReference>
<dbReference type="Gene3D" id="3.30.300.330">
    <property type="match status" value="1"/>
</dbReference>
<evidence type="ECO:0000256" key="5">
    <source>
        <dbReference type="ARBA" id="ARBA00012385"/>
    </source>
</evidence>
<dbReference type="InterPro" id="IPR004113">
    <property type="entry name" value="FAD-bd_oxidored_4_C"/>
</dbReference>
<dbReference type="Pfam" id="PF02913">
    <property type="entry name" value="FAD-oxidase_C"/>
    <property type="match status" value="1"/>
</dbReference>
<dbReference type="Gene3D" id="3.30.70.3450">
    <property type="match status" value="1"/>
</dbReference>
<dbReference type="PROSITE" id="PS51387">
    <property type="entry name" value="FAD_PCMH"/>
    <property type="match status" value="1"/>
</dbReference>
<dbReference type="SUPFAM" id="SSF56176">
    <property type="entry name" value="FAD-binding/transporter-associated domain-like"/>
    <property type="match status" value="1"/>
</dbReference>
<accession>A0ABN8AX06</accession>
<evidence type="ECO:0000256" key="2">
    <source>
        <dbReference type="ARBA" id="ARBA00004670"/>
    </source>
</evidence>
<dbReference type="Gene3D" id="3.30.160.650">
    <property type="match status" value="1"/>
</dbReference>
<keyword evidence="9" id="KW-0444">Lipid biosynthesis</keyword>
<comment type="subunit">
    <text evidence="4 9">Homodimer.</text>
</comment>
<feature type="domain" description="FAD-binding PCMH-type" evidence="11">
    <location>
        <begin position="217"/>
        <end position="399"/>
    </location>
</feature>
<feature type="signal peptide" evidence="10">
    <location>
        <begin position="1"/>
        <end position="19"/>
    </location>
</feature>
<dbReference type="Gene3D" id="3.30.465.10">
    <property type="match status" value="1"/>
</dbReference>
<dbReference type="InterPro" id="IPR036318">
    <property type="entry name" value="FAD-bd_PCMH-like_sf"/>
</dbReference>
<dbReference type="Proteomes" id="UP001153292">
    <property type="component" value="Chromosome 10"/>
</dbReference>
<gene>
    <name evidence="12" type="ORF">CHILSU_LOCUS777</name>
</gene>
<reference evidence="12" key="1">
    <citation type="submission" date="2021-12" db="EMBL/GenBank/DDBJ databases">
        <authorList>
            <person name="King R."/>
        </authorList>
    </citation>
    <scope>NUCLEOTIDE SEQUENCE</scope>
</reference>
<evidence type="ECO:0000259" key="11">
    <source>
        <dbReference type="PROSITE" id="PS51387"/>
    </source>
</evidence>
<dbReference type="InterPro" id="IPR016166">
    <property type="entry name" value="FAD-bd_PCMH"/>
</dbReference>
<dbReference type="PANTHER" id="PTHR46568:SF1">
    <property type="entry name" value="ALKYLDIHYDROXYACETONEPHOSPHATE SYNTHASE, PEROXISOMAL"/>
    <property type="match status" value="1"/>
</dbReference>